<evidence type="ECO:0000256" key="2">
    <source>
        <dbReference type="ARBA" id="ARBA00022475"/>
    </source>
</evidence>
<proteinExistence type="inferred from homology"/>
<comment type="subcellular location">
    <subcellularLocation>
        <location evidence="1 7">Cell membrane</location>
        <topology evidence="1 7">Multi-pass membrane protein</topology>
    </subcellularLocation>
</comment>
<evidence type="ECO:0000256" key="4">
    <source>
        <dbReference type="ARBA" id="ARBA00022692"/>
    </source>
</evidence>
<dbReference type="InterPro" id="IPR023679">
    <property type="entry name" value="UPF0761_bac"/>
</dbReference>
<gene>
    <name evidence="8" type="ORF">CWI78_12175</name>
</gene>
<dbReference type="AlphaFoldDB" id="A0A432YSS7"/>
<dbReference type="HAMAP" id="MF_00672">
    <property type="entry name" value="UPF0761"/>
    <property type="match status" value="1"/>
</dbReference>
<name>A0A432YSS7_9GAMM</name>
<dbReference type="RefSeq" id="WP_126783073.1">
    <property type="nucleotide sequence ID" value="NZ_PIQC01000010.1"/>
</dbReference>
<evidence type="ECO:0000313" key="8">
    <source>
        <dbReference type="EMBL" id="RUO64654.1"/>
    </source>
</evidence>
<dbReference type="PANTHER" id="PTHR30213:SF0">
    <property type="entry name" value="UPF0761 MEMBRANE PROTEIN YIHY"/>
    <property type="match status" value="1"/>
</dbReference>
<evidence type="ECO:0000256" key="6">
    <source>
        <dbReference type="ARBA" id="ARBA00023136"/>
    </source>
</evidence>
<keyword evidence="4 7" id="KW-0812">Transmembrane</keyword>
<dbReference type="Pfam" id="PF03631">
    <property type="entry name" value="Virul_fac_BrkB"/>
    <property type="match status" value="1"/>
</dbReference>
<reference evidence="9" key="1">
    <citation type="journal article" date="2018" name="Front. Microbiol.">
        <title>Genome-Based Analysis Reveals the Taxonomy and Diversity of the Family Idiomarinaceae.</title>
        <authorList>
            <person name="Liu Y."/>
            <person name="Lai Q."/>
            <person name="Shao Z."/>
        </authorList>
    </citation>
    <scope>NUCLEOTIDE SEQUENCE [LARGE SCALE GENOMIC DNA]</scope>
    <source>
        <strain evidence="9">R22</strain>
    </source>
</reference>
<dbReference type="EMBL" id="PIQC01000010">
    <property type="protein sequence ID" value="RUO64654.1"/>
    <property type="molecule type" value="Genomic_DNA"/>
</dbReference>
<feature type="transmembrane region" description="Helical" evidence="7">
    <location>
        <begin position="208"/>
        <end position="233"/>
    </location>
</feature>
<evidence type="ECO:0000256" key="5">
    <source>
        <dbReference type="ARBA" id="ARBA00022989"/>
    </source>
</evidence>
<keyword evidence="9" id="KW-1185">Reference proteome</keyword>
<keyword evidence="6 7" id="KW-0472">Membrane</keyword>
<feature type="transmembrane region" description="Helical" evidence="7">
    <location>
        <begin position="98"/>
        <end position="117"/>
    </location>
</feature>
<feature type="transmembrane region" description="Helical" evidence="7">
    <location>
        <begin position="239"/>
        <end position="267"/>
    </location>
</feature>
<evidence type="ECO:0000256" key="3">
    <source>
        <dbReference type="ARBA" id="ARBA00022519"/>
    </source>
</evidence>
<comment type="similarity">
    <text evidence="7">Belongs to the UPF0761 family.</text>
</comment>
<keyword evidence="2 7" id="KW-1003">Cell membrane</keyword>
<dbReference type="PIRSF" id="PIRSF035875">
    <property type="entry name" value="RNase_BN"/>
    <property type="match status" value="1"/>
</dbReference>
<protein>
    <recommendedName>
        <fullName evidence="7">UPF0761 membrane protein CWI78_12175</fullName>
    </recommendedName>
</protein>
<evidence type="ECO:0000256" key="1">
    <source>
        <dbReference type="ARBA" id="ARBA00004651"/>
    </source>
</evidence>
<dbReference type="PANTHER" id="PTHR30213">
    <property type="entry name" value="INNER MEMBRANE PROTEIN YHJD"/>
    <property type="match status" value="1"/>
</dbReference>
<dbReference type="NCBIfam" id="TIGR00765">
    <property type="entry name" value="yihY_not_rbn"/>
    <property type="match status" value="1"/>
</dbReference>
<accession>A0A432YSS7</accession>
<evidence type="ECO:0000313" key="9">
    <source>
        <dbReference type="Proteomes" id="UP000288058"/>
    </source>
</evidence>
<keyword evidence="3" id="KW-0997">Cell inner membrane</keyword>
<dbReference type="Proteomes" id="UP000288058">
    <property type="component" value="Unassembled WGS sequence"/>
</dbReference>
<feature type="transmembrane region" description="Helical" evidence="7">
    <location>
        <begin position="36"/>
        <end position="58"/>
    </location>
</feature>
<dbReference type="NCBIfam" id="NF002457">
    <property type="entry name" value="PRK01637.1"/>
    <property type="match status" value="1"/>
</dbReference>
<comment type="caution">
    <text evidence="8">The sequence shown here is derived from an EMBL/GenBank/DDBJ whole genome shotgun (WGS) entry which is preliminary data.</text>
</comment>
<dbReference type="InterPro" id="IPR017039">
    <property type="entry name" value="Virul_fac_BrkB"/>
</dbReference>
<dbReference type="GO" id="GO:0005886">
    <property type="term" value="C:plasma membrane"/>
    <property type="evidence" value="ECO:0007669"/>
    <property type="project" value="UniProtKB-SubCell"/>
</dbReference>
<feature type="transmembrane region" description="Helical" evidence="7">
    <location>
        <begin position="138"/>
        <end position="162"/>
    </location>
</feature>
<evidence type="ECO:0000256" key="7">
    <source>
        <dbReference type="HAMAP-Rule" id="MF_00672"/>
    </source>
</evidence>
<feature type="transmembrane region" description="Helical" evidence="7">
    <location>
        <begin position="174"/>
        <end position="196"/>
    </location>
</feature>
<dbReference type="OrthoDB" id="9808671at2"/>
<organism evidence="8 9">
    <name type="scientific">Idiomarina ramblicola</name>
    <dbReference type="NCBI Taxonomy" id="263724"/>
    <lineage>
        <taxon>Bacteria</taxon>
        <taxon>Pseudomonadati</taxon>
        <taxon>Pseudomonadota</taxon>
        <taxon>Gammaproteobacteria</taxon>
        <taxon>Alteromonadales</taxon>
        <taxon>Idiomarinaceae</taxon>
        <taxon>Idiomarina</taxon>
    </lineage>
</organism>
<sequence>MMQLDWKSYFEHTLGFLKYFGQRFNSDNTNITAGHLTYVSMLSLVPLLVVMFTVFSAFPMFEELQENLEQALFANLLPTSGEQLEQYLNEFVTNASKMTAIGVGFLFIVAIMLMSAIDKALNNIWRDSSSRHWLVSFAVYWMLLTLGPVLIGSGLAATSYLISLSQFADEYVSGIQNLVLWFVPIVTSFVFFVLMYQLVPNRQVKFRYAAFGAVIAALLFELSKQLFSLYITFFPTYQAIYGALATIPILIVWIYLSWLIVLIGAVLTVSLEEYQLQQPEPKSD</sequence>
<keyword evidence="5 7" id="KW-1133">Transmembrane helix</keyword>